<dbReference type="EMBL" id="LRGB01001005">
    <property type="protein sequence ID" value="KZS14005.1"/>
    <property type="molecule type" value="Genomic_DNA"/>
</dbReference>
<gene>
    <name evidence="1" type="ORF">APZ42_020636</name>
</gene>
<name>A0A164X9T7_9CRUS</name>
<comment type="caution">
    <text evidence="1">The sequence shown here is derived from an EMBL/GenBank/DDBJ whole genome shotgun (WGS) entry which is preliminary data.</text>
</comment>
<keyword evidence="2" id="KW-1185">Reference proteome</keyword>
<dbReference type="AlphaFoldDB" id="A0A164X9T7"/>
<evidence type="ECO:0000313" key="2">
    <source>
        <dbReference type="Proteomes" id="UP000076858"/>
    </source>
</evidence>
<protein>
    <submittedName>
        <fullName evidence="1">Uncharacterized protein</fullName>
    </submittedName>
</protein>
<evidence type="ECO:0000313" key="1">
    <source>
        <dbReference type="EMBL" id="KZS14005.1"/>
    </source>
</evidence>
<sequence>MKLFEFPSGSSIVNWNIHIFKKIPPTPKKISNYVRKKNKRIQRIQRCVTPLAFLDISSDLYNRMDWVRIRHPVSKLKDPEEVASPLLVIRPAASSTFFCRLVPPSDFWNNTRQQQKKEAKQKEEMTKAKSGLTSI</sequence>
<accession>A0A164X9T7</accession>
<organism evidence="1 2">
    <name type="scientific">Daphnia magna</name>
    <dbReference type="NCBI Taxonomy" id="35525"/>
    <lineage>
        <taxon>Eukaryota</taxon>
        <taxon>Metazoa</taxon>
        <taxon>Ecdysozoa</taxon>
        <taxon>Arthropoda</taxon>
        <taxon>Crustacea</taxon>
        <taxon>Branchiopoda</taxon>
        <taxon>Diplostraca</taxon>
        <taxon>Cladocera</taxon>
        <taxon>Anomopoda</taxon>
        <taxon>Daphniidae</taxon>
        <taxon>Daphnia</taxon>
    </lineage>
</organism>
<reference evidence="1 2" key="1">
    <citation type="submission" date="2016-03" db="EMBL/GenBank/DDBJ databases">
        <title>EvidentialGene: Evidence-directed Construction of Genes on Genomes.</title>
        <authorList>
            <person name="Gilbert D.G."/>
            <person name="Choi J.-H."/>
            <person name="Mockaitis K."/>
            <person name="Colbourne J."/>
            <person name="Pfrender M."/>
        </authorList>
    </citation>
    <scope>NUCLEOTIDE SEQUENCE [LARGE SCALE GENOMIC DNA]</scope>
    <source>
        <strain evidence="1 2">Xinb3</strain>
        <tissue evidence="1">Complete organism</tissue>
    </source>
</reference>
<proteinExistence type="predicted"/>
<dbReference type="Proteomes" id="UP000076858">
    <property type="component" value="Unassembled WGS sequence"/>
</dbReference>